<organism evidence="3 4">
    <name type="scientific">Actinomyces oris</name>
    <dbReference type="NCBI Taxonomy" id="544580"/>
    <lineage>
        <taxon>Bacteria</taxon>
        <taxon>Bacillati</taxon>
        <taxon>Actinomycetota</taxon>
        <taxon>Actinomycetes</taxon>
        <taxon>Actinomycetales</taxon>
        <taxon>Actinomycetaceae</taxon>
        <taxon>Actinomyces</taxon>
    </lineage>
</organism>
<evidence type="ECO:0000256" key="1">
    <source>
        <dbReference type="SAM" id="MobiDB-lite"/>
    </source>
</evidence>
<keyword evidence="4" id="KW-1185">Reference proteome</keyword>
<dbReference type="AlphaFoldDB" id="A0AAW9KKZ4"/>
<sequence>MVTADAMHTQVNTAGWIRDQGGHYVLTPLGNQKTLRRTLKNLSWKKVPSVSSVETGHGRRAAGAAHRPRPSRHPSGWTSPQRLRFSRSDAPGPSRAGSTLRWHTRVCSLPMEQAQPEQVAAWVQGHWGIENRLHVGS</sequence>
<evidence type="ECO:0000313" key="4">
    <source>
        <dbReference type="Proteomes" id="UP001289581"/>
    </source>
</evidence>
<feature type="domain" description="Transposase IS4-like" evidence="2">
    <location>
        <begin position="2"/>
        <end position="134"/>
    </location>
</feature>
<evidence type="ECO:0000259" key="2">
    <source>
        <dbReference type="Pfam" id="PF01609"/>
    </source>
</evidence>
<name>A0AAW9KKZ4_9ACTO</name>
<dbReference type="GO" id="GO:0006313">
    <property type="term" value="P:DNA transposition"/>
    <property type="evidence" value="ECO:0007669"/>
    <property type="project" value="InterPro"/>
</dbReference>
<dbReference type="GO" id="GO:0004803">
    <property type="term" value="F:transposase activity"/>
    <property type="evidence" value="ECO:0007669"/>
    <property type="project" value="InterPro"/>
</dbReference>
<dbReference type="Proteomes" id="UP001289581">
    <property type="component" value="Unassembled WGS sequence"/>
</dbReference>
<gene>
    <name evidence="3" type="ORF">QU665_11950</name>
</gene>
<reference evidence="3 4" key="1">
    <citation type="submission" date="2023-06" db="EMBL/GenBank/DDBJ databases">
        <title>Actinomyces orist ORNL 0101 HMT-893 genome.</title>
        <authorList>
            <person name="Johnston C.D."/>
            <person name="Chen T."/>
            <person name="Dewhirst F.E."/>
        </authorList>
    </citation>
    <scope>NUCLEOTIDE SEQUENCE [LARGE SCALE GENOMIC DNA]</scope>
    <source>
        <strain evidence="3 4">ORNL 0101</strain>
    </source>
</reference>
<dbReference type="GO" id="GO:0003677">
    <property type="term" value="F:DNA binding"/>
    <property type="evidence" value="ECO:0007669"/>
    <property type="project" value="InterPro"/>
</dbReference>
<dbReference type="Pfam" id="PF01609">
    <property type="entry name" value="DDE_Tnp_1"/>
    <property type="match status" value="1"/>
</dbReference>
<accession>A0AAW9KKZ4</accession>
<dbReference type="EMBL" id="JAXBCZ010000002">
    <property type="protein sequence ID" value="MEA1305770.1"/>
    <property type="molecule type" value="Genomic_DNA"/>
</dbReference>
<comment type="caution">
    <text evidence="3">The sequence shown here is derived from an EMBL/GenBank/DDBJ whole genome shotgun (WGS) entry which is preliminary data.</text>
</comment>
<evidence type="ECO:0000313" key="3">
    <source>
        <dbReference type="EMBL" id="MEA1305770.1"/>
    </source>
</evidence>
<proteinExistence type="predicted"/>
<dbReference type="RefSeq" id="WP_322913232.1">
    <property type="nucleotide sequence ID" value="NZ_JAXBCZ010000002.1"/>
</dbReference>
<protein>
    <submittedName>
        <fullName evidence="3">Transposase</fullName>
    </submittedName>
</protein>
<feature type="region of interest" description="Disordered" evidence="1">
    <location>
        <begin position="46"/>
        <end position="100"/>
    </location>
</feature>
<dbReference type="InterPro" id="IPR002559">
    <property type="entry name" value="Transposase_11"/>
</dbReference>